<protein>
    <submittedName>
        <fullName evidence="4">Uncharacterized protein</fullName>
    </submittedName>
</protein>
<feature type="signal peptide" evidence="3">
    <location>
        <begin position="1"/>
        <end position="26"/>
    </location>
</feature>
<dbReference type="PANTHER" id="PTHR47388">
    <property type="entry name" value="TUMOR NECROSIS FACTOR RECEPTOR SUPERFAMILY MEMBER 18"/>
    <property type="match status" value="1"/>
</dbReference>
<keyword evidence="2" id="KW-0812">Transmembrane</keyword>
<keyword evidence="2" id="KW-0472">Membrane</keyword>
<reference evidence="4" key="1">
    <citation type="thesis" date="2020" institute="ProQuest LLC" country="789 East Eisenhower Parkway, Ann Arbor, MI, USA">
        <title>Comparative Genomics and Chromosome Evolution.</title>
        <authorList>
            <person name="Mudd A.B."/>
        </authorList>
    </citation>
    <scope>NUCLEOTIDE SEQUENCE</scope>
    <source>
        <strain evidence="4">237g6f4</strain>
        <tissue evidence="4">Blood</tissue>
    </source>
</reference>
<name>A0AAV7B9E9_ENGPU</name>
<proteinExistence type="predicted"/>
<dbReference type="AlphaFoldDB" id="A0AAV7B9E9"/>
<evidence type="ECO:0000256" key="2">
    <source>
        <dbReference type="SAM" id="Phobius"/>
    </source>
</evidence>
<evidence type="ECO:0000313" key="5">
    <source>
        <dbReference type="Proteomes" id="UP000824782"/>
    </source>
</evidence>
<feature type="region of interest" description="Disordered" evidence="1">
    <location>
        <begin position="213"/>
        <end position="249"/>
    </location>
</feature>
<dbReference type="PANTHER" id="PTHR47388:SF1">
    <property type="entry name" value="TUMOR NECROSIS FACTOR RECEPTOR SUPERFAMILY MEMBER 18"/>
    <property type="match status" value="1"/>
</dbReference>
<dbReference type="GO" id="GO:0009897">
    <property type="term" value="C:external side of plasma membrane"/>
    <property type="evidence" value="ECO:0007669"/>
    <property type="project" value="TreeGrafter"/>
</dbReference>
<feature type="transmembrane region" description="Helical" evidence="2">
    <location>
        <begin position="170"/>
        <end position="195"/>
    </location>
</feature>
<dbReference type="Proteomes" id="UP000824782">
    <property type="component" value="Unassembled WGS sequence"/>
</dbReference>
<evidence type="ECO:0000256" key="3">
    <source>
        <dbReference type="SAM" id="SignalP"/>
    </source>
</evidence>
<keyword evidence="2" id="KW-1133">Transmembrane helix</keyword>
<feature type="compositionally biased region" description="Basic and acidic residues" evidence="1">
    <location>
        <begin position="234"/>
        <end position="249"/>
    </location>
</feature>
<keyword evidence="5" id="KW-1185">Reference proteome</keyword>
<keyword evidence="3" id="KW-0732">Signal</keyword>
<dbReference type="EMBL" id="WNYA01000006">
    <property type="protein sequence ID" value="KAG8569164.1"/>
    <property type="molecule type" value="Genomic_DNA"/>
</dbReference>
<comment type="caution">
    <text evidence="4">The sequence shown here is derived from an EMBL/GenBank/DDBJ whole genome shotgun (WGS) entry which is preliminary data.</text>
</comment>
<gene>
    <name evidence="4" type="ORF">GDO81_014283</name>
</gene>
<dbReference type="GO" id="GO:0045785">
    <property type="term" value="P:positive regulation of cell adhesion"/>
    <property type="evidence" value="ECO:0007669"/>
    <property type="project" value="TreeGrafter"/>
</dbReference>
<accession>A0AAV7B9E9</accession>
<evidence type="ECO:0000256" key="1">
    <source>
        <dbReference type="SAM" id="MobiDB-lite"/>
    </source>
</evidence>
<dbReference type="InterPro" id="IPR053107">
    <property type="entry name" value="TNFRSF18"/>
</dbReference>
<feature type="chain" id="PRO_5043339007" evidence="3">
    <location>
        <begin position="27"/>
        <end position="249"/>
    </location>
</feature>
<organism evidence="4 5">
    <name type="scientific">Engystomops pustulosus</name>
    <name type="common">Tungara frog</name>
    <name type="synonym">Physalaemus pustulosus</name>
    <dbReference type="NCBI Taxonomy" id="76066"/>
    <lineage>
        <taxon>Eukaryota</taxon>
        <taxon>Metazoa</taxon>
        <taxon>Chordata</taxon>
        <taxon>Craniata</taxon>
        <taxon>Vertebrata</taxon>
        <taxon>Euteleostomi</taxon>
        <taxon>Amphibia</taxon>
        <taxon>Batrachia</taxon>
        <taxon>Anura</taxon>
        <taxon>Neobatrachia</taxon>
        <taxon>Hyloidea</taxon>
        <taxon>Leptodactylidae</taxon>
        <taxon>Leiuperinae</taxon>
        <taxon>Engystomops</taxon>
    </lineage>
</organism>
<sequence>MNLTWSMSSLMALCCVLLMEATAIFAAEECPNGHYKVNINENPVCCPPCGRDNFACQDVENRPNECRCGPGYYCKSESCTSCTKIKDCKNPRPLLNRTVKEDSTYEYECKECPNGKYFEEKSGICVSLQTQKTGTSRYEIHSFLSSTPKPESKLNDKDTTMTKEPSPNNWTFLAIVLALTVFILLLITVAIHLIIWKMKSAPLLKIAGEPLHPHPIMNRNPKEDLDSWSCQYPEEEHGEEHGLAEKHHE</sequence>
<evidence type="ECO:0000313" key="4">
    <source>
        <dbReference type="EMBL" id="KAG8569164.1"/>
    </source>
</evidence>